<dbReference type="AlphaFoldDB" id="A0A2U3AH45"/>
<sequence length="283" mass="29886">MSLNKTLTIAGSDASGGAGLEADLKAFEAHGTYGLAAVTVIATMDPDDNWSHGVYTLPLDVVKAQLKTTFSTGVDALKTGMLSTEEMIVAVGEEIKQSAVKNIVIDPVMVCKGEDEVLNPGNVDAMINYLLPLATVTTPNLFEAGQLAGIKTPKTIAEMQTAAEKIYSLGAKNIVIKGGRGIDHHKAFDLFFDGHDHYLLETAKVDSTYNHGAGCTFAAAITANLALGLSVQEAVIEAKEFVAAGIEHGWKLNQFVGPVLHAAKNKFGAPEVTIKKIAKSSTF</sequence>
<evidence type="ECO:0000256" key="5">
    <source>
        <dbReference type="ARBA" id="ARBA00022741"/>
    </source>
</evidence>
<keyword evidence="5" id="KW-0547">Nucleotide-binding</keyword>
<keyword evidence="3" id="KW-0808">Transferase</keyword>
<evidence type="ECO:0000256" key="6">
    <source>
        <dbReference type="ARBA" id="ARBA00022777"/>
    </source>
</evidence>
<dbReference type="GO" id="GO:0046872">
    <property type="term" value="F:metal ion binding"/>
    <property type="evidence" value="ECO:0007669"/>
    <property type="project" value="UniProtKB-KW"/>
</dbReference>
<dbReference type="Gene3D" id="3.40.1190.20">
    <property type="match status" value="1"/>
</dbReference>
<dbReference type="GO" id="GO:0005829">
    <property type="term" value="C:cytosol"/>
    <property type="evidence" value="ECO:0007669"/>
    <property type="project" value="TreeGrafter"/>
</dbReference>
<keyword evidence="7" id="KW-0067">ATP-binding</keyword>
<dbReference type="GO" id="GO:0008972">
    <property type="term" value="F:phosphomethylpyrimidine kinase activity"/>
    <property type="evidence" value="ECO:0007669"/>
    <property type="project" value="InterPro"/>
</dbReference>
<dbReference type="GO" id="GO:0008902">
    <property type="term" value="F:hydroxymethylpyrimidine kinase activity"/>
    <property type="evidence" value="ECO:0007669"/>
    <property type="project" value="TreeGrafter"/>
</dbReference>
<evidence type="ECO:0000256" key="3">
    <source>
        <dbReference type="ARBA" id="ARBA00022679"/>
    </source>
</evidence>
<evidence type="ECO:0000256" key="9">
    <source>
        <dbReference type="ARBA" id="ARBA00042307"/>
    </source>
</evidence>
<comment type="similarity">
    <text evidence="1">Belongs to the ThiD family.</text>
</comment>
<keyword evidence="16" id="KW-1185">Reference proteome</keyword>
<comment type="caution">
    <text evidence="15">The sequence shown here is derived from an EMBL/GenBank/DDBJ whole genome shotgun (WGS) entry which is preliminary data.</text>
</comment>
<dbReference type="EMBL" id="QFVR01000030">
    <property type="protein sequence ID" value="PWI23873.1"/>
    <property type="molecule type" value="Genomic_DNA"/>
</dbReference>
<dbReference type="CDD" id="cd01169">
    <property type="entry name" value="HMPP_kinase"/>
    <property type="match status" value="1"/>
</dbReference>
<evidence type="ECO:0000256" key="1">
    <source>
        <dbReference type="ARBA" id="ARBA00009879"/>
    </source>
</evidence>
<feature type="domain" description="Pyridoxamine kinase/Phosphomethylpyrimidine kinase" evidence="14">
    <location>
        <begin position="13"/>
        <end position="259"/>
    </location>
</feature>
<dbReference type="RefSeq" id="WP_109307303.1">
    <property type="nucleotide sequence ID" value="NZ_BJUF01000047.1"/>
</dbReference>
<dbReference type="InterPro" id="IPR004399">
    <property type="entry name" value="HMP/HMP-P_kinase_dom"/>
</dbReference>
<evidence type="ECO:0000256" key="8">
    <source>
        <dbReference type="ARBA" id="ARBA00022842"/>
    </source>
</evidence>
<dbReference type="InterPro" id="IPR029056">
    <property type="entry name" value="Ribokinase-like"/>
</dbReference>
<dbReference type="GO" id="GO:0008478">
    <property type="term" value="F:pyridoxal kinase activity"/>
    <property type="evidence" value="ECO:0007669"/>
    <property type="project" value="UniProtKB-EC"/>
</dbReference>
<dbReference type="Pfam" id="PF08543">
    <property type="entry name" value="Phos_pyr_kin"/>
    <property type="match status" value="1"/>
</dbReference>
<evidence type="ECO:0000256" key="11">
    <source>
        <dbReference type="ARBA" id="ARBA00042396"/>
    </source>
</evidence>
<reference evidence="15 16" key="1">
    <citation type="submission" date="2018-05" db="EMBL/GenBank/DDBJ databases">
        <title>Kurthia sibirica genome sequence.</title>
        <authorList>
            <person name="Maclea K.S."/>
            <person name="Goen A.E."/>
        </authorList>
    </citation>
    <scope>NUCLEOTIDE SEQUENCE [LARGE SCALE GENOMIC DNA]</scope>
    <source>
        <strain evidence="15 16">ATCC 49154</strain>
    </source>
</reference>
<evidence type="ECO:0000259" key="14">
    <source>
        <dbReference type="Pfam" id="PF08543"/>
    </source>
</evidence>
<evidence type="ECO:0000313" key="15">
    <source>
        <dbReference type="EMBL" id="PWI23873.1"/>
    </source>
</evidence>
<dbReference type="Proteomes" id="UP000245938">
    <property type="component" value="Unassembled WGS sequence"/>
</dbReference>
<dbReference type="EC" id="2.7.1.35" evidence="2"/>
<accession>A0A2U3AH45</accession>
<evidence type="ECO:0000256" key="13">
    <source>
        <dbReference type="ARBA" id="ARBA00049293"/>
    </source>
</evidence>
<evidence type="ECO:0000256" key="7">
    <source>
        <dbReference type="ARBA" id="ARBA00022840"/>
    </source>
</evidence>
<evidence type="ECO:0000256" key="4">
    <source>
        <dbReference type="ARBA" id="ARBA00022723"/>
    </source>
</evidence>
<dbReference type="FunFam" id="3.40.1190.20:FF:000003">
    <property type="entry name" value="Phosphomethylpyrimidine kinase ThiD"/>
    <property type="match status" value="1"/>
</dbReference>
<evidence type="ECO:0000313" key="16">
    <source>
        <dbReference type="Proteomes" id="UP000245938"/>
    </source>
</evidence>
<keyword evidence="6 15" id="KW-0418">Kinase</keyword>
<dbReference type="InterPro" id="IPR013749">
    <property type="entry name" value="PM/HMP-P_kinase-1"/>
</dbReference>
<organism evidence="15 16">
    <name type="scientific">Kurthia sibirica</name>
    <dbReference type="NCBI Taxonomy" id="202750"/>
    <lineage>
        <taxon>Bacteria</taxon>
        <taxon>Bacillati</taxon>
        <taxon>Bacillota</taxon>
        <taxon>Bacilli</taxon>
        <taxon>Bacillales</taxon>
        <taxon>Caryophanaceae</taxon>
        <taxon>Kurthia</taxon>
    </lineage>
</organism>
<dbReference type="GO" id="GO:0005524">
    <property type="term" value="F:ATP binding"/>
    <property type="evidence" value="ECO:0007669"/>
    <property type="project" value="UniProtKB-KW"/>
</dbReference>
<evidence type="ECO:0000256" key="10">
    <source>
        <dbReference type="ARBA" id="ARBA00042348"/>
    </source>
</evidence>
<evidence type="ECO:0000256" key="12">
    <source>
        <dbReference type="ARBA" id="ARBA00042531"/>
    </source>
</evidence>
<proteinExistence type="inferred from homology"/>
<dbReference type="PANTHER" id="PTHR20858">
    <property type="entry name" value="PHOSPHOMETHYLPYRIMIDINE KINASE"/>
    <property type="match status" value="1"/>
</dbReference>
<dbReference type="PANTHER" id="PTHR20858:SF19">
    <property type="entry name" value="PYRIDOXINE KINASE"/>
    <property type="match status" value="1"/>
</dbReference>
<dbReference type="NCBIfam" id="TIGR00097">
    <property type="entry name" value="HMP-P_kinase"/>
    <property type="match status" value="1"/>
</dbReference>
<evidence type="ECO:0000256" key="2">
    <source>
        <dbReference type="ARBA" id="ARBA00012104"/>
    </source>
</evidence>
<keyword evidence="4" id="KW-0479">Metal-binding</keyword>
<keyword evidence="8" id="KW-0460">Magnesium</keyword>
<dbReference type="GO" id="GO:0009228">
    <property type="term" value="P:thiamine biosynthetic process"/>
    <property type="evidence" value="ECO:0007669"/>
    <property type="project" value="InterPro"/>
</dbReference>
<dbReference type="OrthoDB" id="9810880at2"/>
<name>A0A2U3AH45_9BACL</name>
<dbReference type="SUPFAM" id="SSF53613">
    <property type="entry name" value="Ribokinase-like"/>
    <property type="match status" value="1"/>
</dbReference>
<gene>
    <name evidence="15" type="primary">thiD</name>
    <name evidence="15" type="ORF">DEX24_15510</name>
</gene>
<protein>
    <recommendedName>
        <fullName evidence="2">pyridoxal kinase</fullName>
        <ecNumber evidence="2">2.7.1.35</ecNumber>
    </recommendedName>
    <alternativeName>
        <fullName evidence="10">PN/PL/PM kinase</fullName>
    </alternativeName>
    <alternativeName>
        <fullName evidence="11">Pyridoxal kinase</fullName>
    </alternativeName>
    <alternativeName>
        <fullName evidence="9">Pyridoxamine kinase</fullName>
    </alternativeName>
    <alternativeName>
        <fullName evidence="12">Vitamin B6 kinase</fullName>
    </alternativeName>
</protein>
<comment type="catalytic activity">
    <reaction evidence="13">
        <text>pyridoxal + ATP = pyridoxal 5'-phosphate + ADP + H(+)</text>
        <dbReference type="Rhea" id="RHEA:10224"/>
        <dbReference type="ChEBI" id="CHEBI:15378"/>
        <dbReference type="ChEBI" id="CHEBI:17310"/>
        <dbReference type="ChEBI" id="CHEBI:30616"/>
        <dbReference type="ChEBI" id="CHEBI:456216"/>
        <dbReference type="ChEBI" id="CHEBI:597326"/>
        <dbReference type="EC" id="2.7.1.35"/>
    </reaction>
</comment>